<evidence type="ECO:0000313" key="3">
    <source>
        <dbReference type="EMBL" id="ADP85094.1"/>
    </source>
</evidence>
<protein>
    <submittedName>
        <fullName evidence="3">Uncharacterized protein</fullName>
    </submittedName>
</protein>
<evidence type="ECO:0000256" key="2">
    <source>
        <dbReference type="SAM" id="Phobius"/>
    </source>
</evidence>
<keyword evidence="2" id="KW-0812">Transmembrane</keyword>
<dbReference type="HOGENOM" id="CLU_085979_0_0_11"/>
<dbReference type="OrthoDB" id="3218479at2"/>
<proteinExistence type="predicted"/>
<sequence length="209" mass="19877">MAGWARVRQAVVASVMPAMVAAALFGTLVGCGHDRSQSTATSAVNTAPGGPDASAGSVGPNSATPAPAPSTEAEPSPGTTGASPGETGAAADGTASGGPAGADSSEQAASPDVAASPVFVGEPCVPSQDSAPGAAINGLTLFCVPVAGPTGSAGLGAWSDSPPKPQPSGPASGTACSSSDVGQVQRDPSGRPIACLRESNGDLRWADIS</sequence>
<organism evidence="3 4">
    <name type="scientific">Pseudofrankia inefficax (strain DSM 45817 / CECT 9037 / DDB 130130 / EuI1c)</name>
    <name type="common">Frankia inefficax</name>
    <dbReference type="NCBI Taxonomy" id="298654"/>
    <lineage>
        <taxon>Bacteria</taxon>
        <taxon>Bacillati</taxon>
        <taxon>Actinomycetota</taxon>
        <taxon>Actinomycetes</taxon>
        <taxon>Frankiales</taxon>
        <taxon>Frankiaceae</taxon>
        <taxon>Pseudofrankia</taxon>
    </lineage>
</organism>
<gene>
    <name evidence="3" type="ordered locus">FraEuI1c_7129</name>
</gene>
<name>E3IYM3_PSEI1</name>
<feature type="compositionally biased region" description="Low complexity" evidence="1">
    <location>
        <begin position="84"/>
        <end position="94"/>
    </location>
</feature>
<dbReference type="KEGG" id="fri:FraEuI1c_7129"/>
<dbReference type="AlphaFoldDB" id="E3IYM3"/>
<feature type="compositionally biased region" description="Polar residues" evidence="1">
    <location>
        <begin position="169"/>
        <end position="182"/>
    </location>
</feature>
<dbReference type="RefSeq" id="WP_013428205.1">
    <property type="nucleotide sequence ID" value="NC_014666.1"/>
</dbReference>
<feature type="region of interest" description="Disordered" evidence="1">
    <location>
        <begin position="33"/>
        <end position="112"/>
    </location>
</feature>
<keyword evidence="2" id="KW-1133">Transmembrane helix</keyword>
<keyword evidence="4" id="KW-1185">Reference proteome</keyword>
<accession>E3IYM3</accession>
<keyword evidence="2" id="KW-0472">Membrane</keyword>
<dbReference type="InParanoid" id="E3IYM3"/>
<feature type="region of interest" description="Disordered" evidence="1">
    <location>
        <begin position="150"/>
        <end position="195"/>
    </location>
</feature>
<feature type="compositionally biased region" description="Low complexity" evidence="1">
    <location>
        <begin position="62"/>
        <end position="77"/>
    </location>
</feature>
<evidence type="ECO:0000313" key="4">
    <source>
        <dbReference type="Proteomes" id="UP000002484"/>
    </source>
</evidence>
<dbReference type="Proteomes" id="UP000002484">
    <property type="component" value="Chromosome"/>
</dbReference>
<dbReference type="EMBL" id="CP002299">
    <property type="protein sequence ID" value="ADP85094.1"/>
    <property type="molecule type" value="Genomic_DNA"/>
</dbReference>
<dbReference type="PROSITE" id="PS51257">
    <property type="entry name" value="PROKAR_LIPOPROTEIN"/>
    <property type="match status" value="1"/>
</dbReference>
<feature type="transmembrane region" description="Helical" evidence="2">
    <location>
        <begin position="12"/>
        <end position="30"/>
    </location>
</feature>
<reference evidence="3 4" key="1">
    <citation type="submission" date="2010-10" db="EMBL/GenBank/DDBJ databases">
        <title>Complete sequence of Frankia sp. EuI1c.</title>
        <authorList>
            <consortium name="US DOE Joint Genome Institute"/>
            <person name="Lucas S."/>
            <person name="Copeland A."/>
            <person name="Lapidus A."/>
            <person name="Cheng J.-F."/>
            <person name="Bruce D."/>
            <person name="Goodwin L."/>
            <person name="Pitluck S."/>
            <person name="Chertkov O."/>
            <person name="Detter J.C."/>
            <person name="Han C."/>
            <person name="Tapia R."/>
            <person name="Land M."/>
            <person name="Hauser L."/>
            <person name="Jeffries C."/>
            <person name="Kyrpides N."/>
            <person name="Ivanova N."/>
            <person name="Mikhailova N."/>
            <person name="Beauchemin N."/>
            <person name="Sen A."/>
            <person name="Sur S.A."/>
            <person name="Gtari M."/>
            <person name="Wall L."/>
            <person name="Tisa L."/>
            <person name="Woyke T."/>
        </authorList>
    </citation>
    <scope>NUCLEOTIDE SEQUENCE [LARGE SCALE GENOMIC DNA]</scope>
    <source>
        <strain evidence="4">DSM 45817 / CECT 9037 / EuI1c</strain>
    </source>
</reference>
<evidence type="ECO:0000256" key="1">
    <source>
        <dbReference type="SAM" id="MobiDB-lite"/>
    </source>
</evidence>